<evidence type="ECO:0000256" key="1">
    <source>
        <dbReference type="ARBA" id="ARBA00022857"/>
    </source>
</evidence>
<protein>
    <recommendedName>
        <fullName evidence="3">Enoyl reductase (ER) domain-containing protein</fullName>
    </recommendedName>
</protein>
<dbReference type="SMART" id="SM00829">
    <property type="entry name" value="PKS_ER"/>
    <property type="match status" value="1"/>
</dbReference>
<dbReference type="Pfam" id="PF00107">
    <property type="entry name" value="ADH_zinc_N"/>
    <property type="match status" value="1"/>
</dbReference>
<feature type="non-terminal residue" evidence="4">
    <location>
        <position position="231"/>
    </location>
</feature>
<dbReference type="InterPro" id="IPR011032">
    <property type="entry name" value="GroES-like_sf"/>
</dbReference>
<evidence type="ECO:0000256" key="2">
    <source>
        <dbReference type="ARBA" id="ARBA00023002"/>
    </source>
</evidence>
<proteinExistence type="predicted"/>
<dbReference type="SUPFAM" id="SSF51735">
    <property type="entry name" value="NAD(P)-binding Rossmann-fold domains"/>
    <property type="match status" value="1"/>
</dbReference>
<evidence type="ECO:0000259" key="3">
    <source>
        <dbReference type="SMART" id="SM00829"/>
    </source>
</evidence>
<dbReference type="InterPro" id="IPR020843">
    <property type="entry name" value="ER"/>
</dbReference>
<dbReference type="InterPro" id="IPR013154">
    <property type="entry name" value="ADH-like_N"/>
</dbReference>
<keyword evidence="1" id="KW-0521">NADP</keyword>
<evidence type="ECO:0000313" key="4">
    <source>
        <dbReference type="EMBL" id="SVD52515.1"/>
    </source>
</evidence>
<feature type="domain" description="Enoyl reductase (ER)" evidence="3">
    <location>
        <begin position="10"/>
        <end position="230"/>
    </location>
</feature>
<dbReference type="GO" id="GO:0016651">
    <property type="term" value="F:oxidoreductase activity, acting on NAD(P)H"/>
    <property type="evidence" value="ECO:0007669"/>
    <property type="project" value="TreeGrafter"/>
</dbReference>
<name>A0A382W2K4_9ZZZZ</name>
<dbReference type="PANTHER" id="PTHR48106:SF18">
    <property type="entry name" value="QUINONE OXIDOREDUCTASE PIG3"/>
    <property type="match status" value="1"/>
</dbReference>
<dbReference type="EMBL" id="UINC01156221">
    <property type="protein sequence ID" value="SVD52515.1"/>
    <property type="molecule type" value="Genomic_DNA"/>
</dbReference>
<keyword evidence="2" id="KW-0560">Oxidoreductase</keyword>
<accession>A0A382W2K4</accession>
<dbReference type="Pfam" id="PF08240">
    <property type="entry name" value="ADH_N"/>
    <property type="match status" value="1"/>
</dbReference>
<organism evidence="4">
    <name type="scientific">marine metagenome</name>
    <dbReference type="NCBI Taxonomy" id="408172"/>
    <lineage>
        <taxon>unclassified sequences</taxon>
        <taxon>metagenomes</taxon>
        <taxon>ecological metagenomes</taxon>
    </lineage>
</organism>
<dbReference type="Gene3D" id="3.90.180.10">
    <property type="entry name" value="Medium-chain alcohol dehydrogenases, catalytic domain"/>
    <property type="match status" value="1"/>
</dbReference>
<reference evidence="4" key="1">
    <citation type="submission" date="2018-05" db="EMBL/GenBank/DDBJ databases">
        <authorList>
            <person name="Lanie J.A."/>
            <person name="Ng W.-L."/>
            <person name="Kazmierczak K.M."/>
            <person name="Andrzejewski T.M."/>
            <person name="Davidsen T.M."/>
            <person name="Wayne K.J."/>
            <person name="Tettelin H."/>
            <person name="Glass J.I."/>
            <person name="Rusch D."/>
            <person name="Podicherti R."/>
            <person name="Tsui H.-C.T."/>
            <person name="Winkler M.E."/>
        </authorList>
    </citation>
    <scope>NUCLEOTIDE SEQUENCE</scope>
</reference>
<dbReference type="SUPFAM" id="SSF50129">
    <property type="entry name" value="GroES-like"/>
    <property type="match status" value="1"/>
</dbReference>
<dbReference type="InterPro" id="IPR013149">
    <property type="entry name" value="ADH-like_C"/>
</dbReference>
<dbReference type="AlphaFoldDB" id="A0A382W2K4"/>
<gene>
    <name evidence="4" type="ORF">METZ01_LOCUS405369</name>
</gene>
<dbReference type="GO" id="GO:0070402">
    <property type="term" value="F:NADPH binding"/>
    <property type="evidence" value="ECO:0007669"/>
    <property type="project" value="TreeGrafter"/>
</dbReference>
<dbReference type="PANTHER" id="PTHR48106">
    <property type="entry name" value="QUINONE OXIDOREDUCTASE PIG3-RELATED"/>
    <property type="match status" value="1"/>
</dbReference>
<sequence length="231" mass="25375">MKRIEYIKHGAPEVLQVRDFELANPQDDQIQIKTSFSGINFADIMTRMGLYPGAPKPPSPIGAEASGIITHIGNDVKNFKVGDSVMTFAFFDGYSSHINISEKMAMKLPDNFTLADGAAFPLVYTTAYMMMFDLGNLRKDEIFFIQGAGGGVGTAAIQLAKIVGAKVIGTSSEWKHERLKNMGVDLCIDYNKEDVRQKIMDYTNGYGVDLIIDPVGGKQWAESYKTLAPMG</sequence>
<dbReference type="InterPro" id="IPR036291">
    <property type="entry name" value="NAD(P)-bd_dom_sf"/>
</dbReference>